<sequence>MSGPREVQLETLQIGAIRMRVALQGDGPLVVFCHGFPESWVSWRAQMAAVADAGYRTAAPDMRGYGGTDAPPDPAQYTMLHHAGDMVELVRVLGAGSAVIVGHDWGAPAAWHSALLRPDVFRAVVGLSVPYVPPAKTDLLAALERQGVTTFYMQYFQQEGVAEAELQADVAATMRRFMFSMSGNGPGSIVAGILKPGAGILDNTVDPEVLPAWLLQDDLDYVVEEFQRTGFRGGLNWYRAIRRSAELLAPWHGCPIRQPSLFIGGSRDDVLRLPSMQQHVAALPQVLPGLRGAHVLEGAGHWLQRERAHEVSRLLLSFLNELDG</sequence>
<dbReference type="SUPFAM" id="SSF53474">
    <property type="entry name" value="alpha/beta-Hydrolases"/>
    <property type="match status" value="1"/>
</dbReference>
<protein>
    <submittedName>
        <fullName evidence="3">Alpha/beta fold hydrolase</fullName>
    </submittedName>
</protein>
<keyword evidence="1 3" id="KW-0378">Hydrolase</keyword>
<dbReference type="PRINTS" id="PR00412">
    <property type="entry name" value="EPOXHYDRLASE"/>
</dbReference>
<dbReference type="GO" id="GO:0016787">
    <property type="term" value="F:hydrolase activity"/>
    <property type="evidence" value="ECO:0007669"/>
    <property type="project" value="UniProtKB-KW"/>
</dbReference>
<evidence type="ECO:0000256" key="1">
    <source>
        <dbReference type="ARBA" id="ARBA00022801"/>
    </source>
</evidence>
<evidence type="ECO:0000313" key="3">
    <source>
        <dbReference type="EMBL" id="MFC5429799.1"/>
    </source>
</evidence>
<gene>
    <name evidence="3" type="ORF">ACFPTO_13470</name>
</gene>
<evidence type="ECO:0000259" key="2">
    <source>
        <dbReference type="Pfam" id="PF00561"/>
    </source>
</evidence>
<proteinExistence type="predicted"/>
<keyword evidence="4" id="KW-1185">Reference proteome</keyword>
<feature type="domain" description="AB hydrolase-1" evidence="2">
    <location>
        <begin position="28"/>
        <end position="139"/>
    </location>
</feature>
<organism evidence="3 4">
    <name type="scientific">Paraburkholderia denitrificans</name>
    <dbReference type="NCBI Taxonomy" id="694025"/>
    <lineage>
        <taxon>Bacteria</taxon>
        <taxon>Pseudomonadati</taxon>
        <taxon>Pseudomonadota</taxon>
        <taxon>Betaproteobacteria</taxon>
        <taxon>Burkholderiales</taxon>
        <taxon>Burkholderiaceae</taxon>
        <taxon>Paraburkholderia</taxon>
    </lineage>
</organism>
<accession>A0ABW0J9T4</accession>
<dbReference type="InterPro" id="IPR000073">
    <property type="entry name" value="AB_hydrolase_1"/>
</dbReference>
<dbReference type="RefSeq" id="WP_377711837.1">
    <property type="nucleotide sequence ID" value="NZ_JBHSMP010000016.1"/>
</dbReference>
<name>A0ABW0J9T4_9BURK</name>
<dbReference type="Proteomes" id="UP001596103">
    <property type="component" value="Unassembled WGS sequence"/>
</dbReference>
<dbReference type="Pfam" id="PF00561">
    <property type="entry name" value="Abhydrolase_1"/>
    <property type="match status" value="1"/>
</dbReference>
<reference evidence="4" key="1">
    <citation type="journal article" date="2019" name="Int. J. Syst. Evol. Microbiol.">
        <title>The Global Catalogue of Microorganisms (GCM) 10K type strain sequencing project: providing services to taxonomists for standard genome sequencing and annotation.</title>
        <authorList>
            <consortium name="The Broad Institute Genomics Platform"/>
            <consortium name="The Broad Institute Genome Sequencing Center for Infectious Disease"/>
            <person name="Wu L."/>
            <person name="Ma J."/>
        </authorList>
    </citation>
    <scope>NUCLEOTIDE SEQUENCE [LARGE SCALE GENOMIC DNA]</scope>
    <source>
        <strain evidence="4">CCUG 56042</strain>
    </source>
</reference>
<dbReference type="EMBL" id="JBHSMP010000016">
    <property type="protein sequence ID" value="MFC5429799.1"/>
    <property type="molecule type" value="Genomic_DNA"/>
</dbReference>
<dbReference type="PANTHER" id="PTHR43329">
    <property type="entry name" value="EPOXIDE HYDROLASE"/>
    <property type="match status" value="1"/>
</dbReference>
<dbReference type="InterPro" id="IPR000639">
    <property type="entry name" value="Epox_hydrolase-like"/>
</dbReference>
<dbReference type="InterPro" id="IPR029058">
    <property type="entry name" value="AB_hydrolase_fold"/>
</dbReference>
<comment type="caution">
    <text evidence="3">The sequence shown here is derived from an EMBL/GenBank/DDBJ whole genome shotgun (WGS) entry which is preliminary data.</text>
</comment>
<dbReference type="Gene3D" id="3.40.50.1820">
    <property type="entry name" value="alpha/beta hydrolase"/>
    <property type="match status" value="1"/>
</dbReference>
<evidence type="ECO:0000313" key="4">
    <source>
        <dbReference type="Proteomes" id="UP001596103"/>
    </source>
</evidence>